<reference evidence="1 2" key="1">
    <citation type="journal article" date="2019" name="Nat. Ecol. Evol.">
        <title>Megaphylogeny resolves global patterns of mushroom evolution.</title>
        <authorList>
            <person name="Varga T."/>
            <person name="Krizsan K."/>
            <person name="Foldi C."/>
            <person name="Dima B."/>
            <person name="Sanchez-Garcia M."/>
            <person name="Sanchez-Ramirez S."/>
            <person name="Szollosi G.J."/>
            <person name="Szarkandi J.G."/>
            <person name="Papp V."/>
            <person name="Albert L."/>
            <person name="Andreopoulos W."/>
            <person name="Angelini C."/>
            <person name="Antonin V."/>
            <person name="Barry K.W."/>
            <person name="Bougher N.L."/>
            <person name="Buchanan P."/>
            <person name="Buyck B."/>
            <person name="Bense V."/>
            <person name="Catcheside P."/>
            <person name="Chovatia M."/>
            <person name="Cooper J."/>
            <person name="Damon W."/>
            <person name="Desjardin D."/>
            <person name="Finy P."/>
            <person name="Geml J."/>
            <person name="Haridas S."/>
            <person name="Hughes K."/>
            <person name="Justo A."/>
            <person name="Karasinski D."/>
            <person name="Kautmanova I."/>
            <person name="Kiss B."/>
            <person name="Kocsube S."/>
            <person name="Kotiranta H."/>
            <person name="LaButti K.M."/>
            <person name="Lechner B.E."/>
            <person name="Liimatainen K."/>
            <person name="Lipzen A."/>
            <person name="Lukacs Z."/>
            <person name="Mihaltcheva S."/>
            <person name="Morgado L.N."/>
            <person name="Niskanen T."/>
            <person name="Noordeloos M.E."/>
            <person name="Ohm R.A."/>
            <person name="Ortiz-Santana B."/>
            <person name="Ovrebo C."/>
            <person name="Racz N."/>
            <person name="Riley R."/>
            <person name="Savchenko A."/>
            <person name="Shiryaev A."/>
            <person name="Soop K."/>
            <person name="Spirin V."/>
            <person name="Szebenyi C."/>
            <person name="Tomsovsky M."/>
            <person name="Tulloss R.E."/>
            <person name="Uehling J."/>
            <person name="Grigoriev I.V."/>
            <person name="Vagvolgyi C."/>
            <person name="Papp T."/>
            <person name="Martin F.M."/>
            <person name="Miettinen O."/>
            <person name="Hibbett D.S."/>
            <person name="Nagy L.G."/>
        </authorList>
    </citation>
    <scope>NUCLEOTIDE SEQUENCE [LARGE SCALE GENOMIC DNA]</scope>
    <source>
        <strain evidence="1 2">NL-1719</strain>
    </source>
</reference>
<proteinExistence type="predicted"/>
<keyword evidence="2" id="KW-1185">Reference proteome</keyword>
<sequence length="730" mass="79357">MASDSSASTPMVLTPESTGNVSFESSSASPSSTAAAKKARRQTAFYPNMNAANKPVKPFSRSAAKRESVMALGSIEHLQHYFTKTGIAAKKNPFVGKPHHGLVPAIGGLAHIRTGPSIGSIQELQLPPSPAIPQNTRPAFPDVGKAYDVDPEYLLPGVIEDLIAVSNAWGFSPPNGPSTTNGPNPDLLAAGSPPSRHPRLEFDVLEVLKITTRAIRSTRNYIVSLPDEYTGTIRSNFRPTSLGPSFTKKATSSTSTSQSSSADPSNMIRRSALEVLTVLRELEENARLPLSDEAYDAQSDGSRHSGGGHSRMASPSEILDDDAESSAGGSVGRVDPDTSVTFLRVHGRDESVPVWDEESSDSEEEVEKKERWDDKLVLGNGWLYRQDITMTDVHKEKFVVGSYLDVVDAALFGGSKTREGKTERGWEKERKRLSEKDGSQKAKNRRVSAGDVEGRGLLGAFLQPGSSMGPKRRVSTGMLNMMNVVSLAEEPLHMDNIQEDEEEEDETVDDDNLPEWAKRSSFEDDDLGRAHAVIVEFLPAEFLHALQSPKASSREAFLTSLSSGQLLCMAYNACIRKSKKPWGYISKDGIHDILTLEKQGQGQAKDGTKAWTFRRSDNLRLWVGALKIRYLIPIYIPTHTLPLPVPAPGMPNPNNSSPGSNSPAMGSTPLSSPGLISRFPSSSSAAGSGEPPITFDTRIVAKRDDGWEDMLEGVLLKWVRKVVDEKRSGR</sequence>
<evidence type="ECO:0000313" key="2">
    <source>
        <dbReference type="Proteomes" id="UP000308600"/>
    </source>
</evidence>
<accession>A0ACD3AZ19</accession>
<dbReference type="EMBL" id="ML208304">
    <property type="protein sequence ID" value="TFK70980.1"/>
    <property type="molecule type" value="Genomic_DNA"/>
</dbReference>
<protein>
    <submittedName>
        <fullName evidence="1">Uncharacterized protein</fullName>
    </submittedName>
</protein>
<gene>
    <name evidence="1" type="ORF">BDN72DRAFT_838226</name>
</gene>
<name>A0ACD3AZ19_9AGAR</name>
<evidence type="ECO:0000313" key="1">
    <source>
        <dbReference type="EMBL" id="TFK70980.1"/>
    </source>
</evidence>
<dbReference type="Proteomes" id="UP000308600">
    <property type="component" value="Unassembled WGS sequence"/>
</dbReference>
<organism evidence="1 2">
    <name type="scientific">Pluteus cervinus</name>
    <dbReference type="NCBI Taxonomy" id="181527"/>
    <lineage>
        <taxon>Eukaryota</taxon>
        <taxon>Fungi</taxon>
        <taxon>Dikarya</taxon>
        <taxon>Basidiomycota</taxon>
        <taxon>Agaricomycotina</taxon>
        <taxon>Agaricomycetes</taxon>
        <taxon>Agaricomycetidae</taxon>
        <taxon>Agaricales</taxon>
        <taxon>Pluteineae</taxon>
        <taxon>Pluteaceae</taxon>
        <taxon>Pluteus</taxon>
    </lineage>
</organism>